<accession>A0A5B0DZA9</accession>
<feature type="domain" description="RCK C-terminal" evidence="9">
    <location>
        <begin position="208"/>
        <end position="290"/>
    </location>
</feature>
<dbReference type="PROSITE" id="PS51202">
    <property type="entry name" value="RCK_C"/>
    <property type="match status" value="2"/>
</dbReference>
<reference evidence="10 11" key="1">
    <citation type="submission" date="2019-08" db="EMBL/GenBank/DDBJ databases">
        <title>Aureimonas fodiniaquatilis sp. nov., isolated from a coal mine wastewater.</title>
        <authorList>
            <person name="Kim W."/>
        </authorList>
    </citation>
    <scope>NUCLEOTIDE SEQUENCE [LARGE SCALE GENOMIC DNA]</scope>
    <source>
        <strain evidence="10 11">CAU 1482</strain>
    </source>
</reference>
<dbReference type="Pfam" id="PF02080">
    <property type="entry name" value="TrkA_C"/>
    <property type="match status" value="2"/>
</dbReference>
<feature type="transmembrane region" description="Helical" evidence="8">
    <location>
        <begin position="540"/>
        <end position="560"/>
    </location>
</feature>
<proteinExistence type="inferred from homology"/>
<feature type="transmembrane region" description="Helical" evidence="8">
    <location>
        <begin position="34"/>
        <end position="54"/>
    </location>
</feature>
<keyword evidence="4" id="KW-1003">Cell membrane</keyword>
<evidence type="ECO:0000256" key="7">
    <source>
        <dbReference type="ARBA" id="ARBA00023136"/>
    </source>
</evidence>
<dbReference type="RefSeq" id="WP_149297609.1">
    <property type="nucleotide sequence ID" value="NZ_VTWH01000001.1"/>
</dbReference>
<dbReference type="PANTHER" id="PTHR30445:SF9">
    <property type="match status" value="1"/>
</dbReference>
<evidence type="ECO:0000256" key="3">
    <source>
        <dbReference type="ARBA" id="ARBA00022448"/>
    </source>
</evidence>
<keyword evidence="6 8" id="KW-1133">Transmembrane helix</keyword>
<dbReference type="Gene3D" id="3.30.70.1450">
    <property type="entry name" value="Regulator of K+ conductance, C-terminal domain"/>
    <property type="match status" value="1"/>
</dbReference>
<evidence type="ECO:0000256" key="1">
    <source>
        <dbReference type="ARBA" id="ARBA00004651"/>
    </source>
</evidence>
<keyword evidence="7 8" id="KW-0472">Membrane</keyword>
<feature type="transmembrane region" description="Helical" evidence="8">
    <location>
        <begin position="411"/>
        <end position="429"/>
    </location>
</feature>
<keyword evidence="5 8" id="KW-0812">Transmembrane</keyword>
<feature type="transmembrane region" description="Helical" evidence="8">
    <location>
        <begin position="93"/>
        <end position="113"/>
    </location>
</feature>
<dbReference type="EMBL" id="VTWH01000001">
    <property type="protein sequence ID" value="KAA0972157.1"/>
    <property type="molecule type" value="Genomic_DNA"/>
</dbReference>
<dbReference type="GO" id="GO:0008324">
    <property type="term" value="F:monoatomic cation transmembrane transporter activity"/>
    <property type="evidence" value="ECO:0007669"/>
    <property type="project" value="InterPro"/>
</dbReference>
<dbReference type="Pfam" id="PF06826">
    <property type="entry name" value="Asp-Al_Ex"/>
    <property type="match status" value="2"/>
</dbReference>
<keyword evidence="3" id="KW-0813">Transport</keyword>
<feature type="transmembrane region" description="Helical" evidence="8">
    <location>
        <begin position="476"/>
        <end position="501"/>
    </location>
</feature>
<dbReference type="SUPFAM" id="SSF116726">
    <property type="entry name" value="TrkA C-terminal domain-like"/>
    <property type="match status" value="2"/>
</dbReference>
<organism evidence="10 11">
    <name type="scientific">Aureimonas fodinaquatilis</name>
    <dbReference type="NCBI Taxonomy" id="2565783"/>
    <lineage>
        <taxon>Bacteria</taxon>
        <taxon>Pseudomonadati</taxon>
        <taxon>Pseudomonadota</taxon>
        <taxon>Alphaproteobacteria</taxon>
        <taxon>Hyphomicrobiales</taxon>
        <taxon>Aurantimonadaceae</taxon>
        <taxon>Aureimonas</taxon>
    </lineage>
</organism>
<dbReference type="InterPro" id="IPR006037">
    <property type="entry name" value="RCK_C"/>
</dbReference>
<dbReference type="InterPro" id="IPR036721">
    <property type="entry name" value="RCK_C_sf"/>
</dbReference>
<dbReference type="GO" id="GO:0006813">
    <property type="term" value="P:potassium ion transport"/>
    <property type="evidence" value="ECO:0007669"/>
    <property type="project" value="InterPro"/>
</dbReference>
<name>A0A5B0DZA9_9HYPH</name>
<dbReference type="NCBIfam" id="TIGR03802">
    <property type="entry name" value="Asp_Ala_antiprt"/>
    <property type="match status" value="1"/>
</dbReference>
<evidence type="ECO:0000256" key="8">
    <source>
        <dbReference type="SAM" id="Phobius"/>
    </source>
</evidence>
<dbReference type="PANTHER" id="PTHR30445">
    <property type="entry name" value="K(+)_H(+) ANTIPORTER SUBUNIT KHTT"/>
    <property type="match status" value="1"/>
</dbReference>
<evidence type="ECO:0000313" key="10">
    <source>
        <dbReference type="EMBL" id="KAA0972157.1"/>
    </source>
</evidence>
<comment type="similarity">
    <text evidence="2">Belongs to the AAE transporter (TC 2.A.81) family.</text>
</comment>
<evidence type="ECO:0000256" key="6">
    <source>
        <dbReference type="ARBA" id="ARBA00022989"/>
    </source>
</evidence>
<dbReference type="Proteomes" id="UP000324738">
    <property type="component" value="Unassembled WGS sequence"/>
</dbReference>
<keyword evidence="11" id="KW-1185">Reference proteome</keyword>
<evidence type="ECO:0000313" key="11">
    <source>
        <dbReference type="Proteomes" id="UP000324738"/>
    </source>
</evidence>
<evidence type="ECO:0000256" key="2">
    <source>
        <dbReference type="ARBA" id="ARBA00009854"/>
    </source>
</evidence>
<feature type="transmembrane region" description="Helical" evidence="8">
    <location>
        <begin position="119"/>
        <end position="141"/>
    </location>
</feature>
<comment type="subcellular location">
    <subcellularLocation>
        <location evidence="1">Cell membrane</location>
        <topology evidence="1">Multi-pass membrane protein</topology>
    </subcellularLocation>
</comment>
<evidence type="ECO:0000256" key="5">
    <source>
        <dbReference type="ARBA" id="ARBA00022692"/>
    </source>
</evidence>
<dbReference type="InterPro" id="IPR050144">
    <property type="entry name" value="AAE_transporter"/>
</dbReference>
<dbReference type="InterPro" id="IPR022457">
    <property type="entry name" value="Asp_Ala_antiprt"/>
</dbReference>
<dbReference type="AlphaFoldDB" id="A0A5B0DZA9"/>
<sequence length="561" mass="58537">MSFVTEIFQQSPEVALFLSLAVGYWIGKFQFGKFQLGGVAGSLLAAVVISQFGVQIDNGIKAVLFALFIYAVGFESGPQFFRSLGRQSFREIVMAAVLAISGLATVIVLAKMFGLDKGLAAGIAAGGLTQSAIIGTAGSAIDKLGLAADEAQRLQANVAIGYAVTYIFGSFGAIIVCVNILPWFMKRSIRDDAVKAEAEMLKGAQVYGPGEAPALPELVGRIYQISAGAGQTVHAVESALPEAAITIERIKRNGKIIGVEPDLKLQSGDLVLVVGRRAGVIGLESRLGTETPGAEGMELVVTTRDIAITGKDFVGHTVGQIISNSSELRHGIYVIAVTRGGSKLELTEGTTILAGDIVTVHGVQEDLQRMAKLVGPEIVPSDKTDFVFHGLGLVAGLLVGLLVFRIGSIPLTLGAGGGALLSGLVFGWYRSRHMTMGNMPTAASTLLRDLGLAGFVAVVGLQSGQQAVQTIMQSGISIFLIGVVVTILPLIITMLVGRYFLGYQNVAVFAGALSGSRSANPAFGEILDKAGNSVPTTPFAITYALANVFLTLLGPLVVAFV</sequence>
<dbReference type="OrthoDB" id="5166626at2"/>
<gene>
    <name evidence="10" type="primary">aspT</name>
    <name evidence="10" type="ORF">FPY71_03315</name>
</gene>
<dbReference type="InterPro" id="IPR006512">
    <property type="entry name" value="YidE_YbjL"/>
</dbReference>
<evidence type="ECO:0000259" key="9">
    <source>
        <dbReference type="PROSITE" id="PS51202"/>
    </source>
</evidence>
<evidence type="ECO:0000256" key="4">
    <source>
        <dbReference type="ARBA" id="ARBA00022475"/>
    </source>
</evidence>
<feature type="transmembrane region" description="Helical" evidence="8">
    <location>
        <begin position="386"/>
        <end position="404"/>
    </location>
</feature>
<feature type="transmembrane region" description="Helical" evidence="8">
    <location>
        <begin position="60"/>
        <end position="81"/>
    </location>
</feature>
<comment type="caution">
    <text evidence="10">The sequence shown here is derived from an EMBL/GenBank/DDBJ whole genome shotgun (WGS) entry which is preliminary data.</text>
</comment>
<dbReference type="GO" id="GO:0005886">
    <property type="term" value="C:plasma membrane"/>
    <property type="evidence" value="ECO:0007669"/>
    <property type="project" value="UniProtKB-SubCell"/>
</dbReference>
<feature type="domain" description="RCK C-terminal" evidence="9">
    <location>
        <begin position="326"/>
        <end position="376"/>
    </location>
</feature>
<feature type="transmembrane region" description="Helical" evidence="8">
    <location>
        <begin position="162"/>
        <end position="185"/>
    </location>
</feature>
<protein>
    <submittedName>
        <fullName evidence="10">Aspartate-alanine antiporter</fullName>
    </submittedName>
</protein>